<feature type="domain" description="PIN" evidence="1">
    <location>
        <begin position="4"/>
        <end position="120"/>
    </location>
</feature>
<dbReference type="InterPro" id="IPR002716">
    <property type="entry name" value="PIN_dom"/>
</dbReference>
<evidence type="ECO:0000313" key="2">
    <source>
        <dbReference type="EMBL" id="KKQ85568.1"/>
    </source>
</evidence>
<dbReference type="PANTHER" id="PTHR36173:SF2">
    <property type="entry name" value="RIBONUCLEASE VAPC16"/>
    <property type="match status" value="1"/>
</dbReference>
<dbReference type="InterPro" id="IPR029060">
    <property type="entry name" value="PIN-like_dom_sf"/>
</dbReference>
<dbReference type="PANTHER" id="PTHR36173">
    <property type="entry name" value="RIBONUCLEASE VAPC16-RELATED"/>
    <property type="match status" value="1"/>
</dbReference>
<protein>
    <submittedName>
        <fullName evidence="2">PilT protein domain protein</fullName>
    </submittedName>
</protein>
<evidence type="ECO:0000259" key="1">
    <source>
        <dbReference type="Pfam" id="PF01850"/>
    </source>
</evidence>
<sequence length="125" mass="14640">MNKYLIDTQVFIWWMEESGRLKKGIKDILLNPQEIIILSAASVWEMVIKIKIGRLKLPHDWKDTLHKSRLEILPINLQHIYAVETLPLYHKDPFDRILIAQAKVEGCTLITEDPKIKRYKIPVIG</sequence>
<dbReference type="InterPro" id="IPR041705">
    <property type="entry name" value="PIN_Sll0205"/>
</dbReference>
<dbReference type="Pfam" id="PF01850">
    <property type="entry name" value="PIN"/>
    <property type="match status" value="1"/>
</dbReference>
<dbReference type="Proteomes" id="UP000034081">
    <property type="component" value="Unassembled WGS sequence"/>
</dbReference>
<comment type="caution">
    <text evidence="2">The sequence shown here is derived from an EMBL/GenBank/DDBJ whole genome shotgun (WGS) entry which is preliminary data.</text>
</comment>
<gene>
    <name evidence="2" type="ORF">UT08_C0005G0019</name>
</gene>
<accession>A0A0G0L0U4</accession>
<reference evidence="2 3" key="1">
    <citation type="journal article" date="2015" name="Nature">
        <title>rRNA introns, odd ribosomes, and small enigmatic genomes across a large radiation of phyla.</title>
        <authorList>
            <person name="Brown C.T."/>
            <person name="Hug L.A."/>
            <person name="Thomas B.C."/>
            <person name="Sharon I."/>
            <person name="Castelle C.J."/>
            <person name="Singh A."/>
            <person name="Wilkins M.J."/>
            <person name="Williams K.H."/>
            <person name="Banfield J.F."/>
        </authorList>
    </citation>
    <scope>NUCLEOTIDE SEQUENCE [LARGE SCALE GENOMIC DNA]</scope>
</reference>
<dbReference type="PATRIC" id="fig|1618570.3.peg.530"/>
<evidence type="ECO:0000313" key="3">
    <source>
        <dbReference type="Proteomes" id="UP000034081"/>
    </source>
</evidence>
<dbReference type="InterPro" id="IPR052919">
    <property type="entry name" value="TA_system_RNase"/>
</dbReference>
<dbReference type="Gene3D" id="3.40.50.1010">
    <property type="entry name" value="5'-nuclease"/>
    <property type="match status" value="1"/>
</dbReference>
<dbReference type="AlphaFoldDB" id="A0A0G0L0U4"/>
<name>A0A0G0L0U4_9BACT</name>
<organism evidence="2 3">
    <name type="scientific">Candidatus Woesebacteria bacterium GW2011_GWB1_38_8</name>
    <dbReference type="NCBI Taxonomy" id="1618570"/>
    <lineage>
        <taxon>Bacteria</taxon>
        <taxon>Candidatus Woeseibacteriota</taxon>
    </lineage>
</organism>
<dbReference type="SUPFAM" id="SSF88723">
    <property type="entry name" value="PIN domain-like"/>
    <property type="match status" value="1"/>
</dbReference>
<dbReference type="CDD" id="cd09872">
    <property type="entry name" value="PIN_Sll0205-like"/>
    <property type="match status" value="1"/>
</dbReference>
<proteinExistence type="predicted"/>
<dbReference type="STRING" id="1618570.UT08_C0005G0019"/>
<dbReference type="EMBL" id="LBVL01000005">
    <property type="protein sequence ID" value="KKQ85568.1"/>
    <property type="molecule type" value="Genomic_DNA"/>
</dbReference>